<reference evidence="9 10" key="1">
    <citation type="submission" date="2021-05" db="EMBL/GenBank/DDBJ databases">
        <title>Novel Bacillus species.</title>
        <authorList>
            <person name="Liu G."/>
        </authorList>
    </citation>
    <scope>NUCLEOTIDE SEQUENCE [LARGE SCALE GENOMIC DNA]</scope>
    <source>
        <strain evidence="9 10">FJAT-49732</strain>
    </source>
</reference>
<feature type="transmembrane region" description="Helical" evidence="7">
    <location>
        <begin position="174"/>
        <end position="194"/>
    </location>
</feature>
<keyword evidence="4 7" id="KW-0812">Transmembrane</keyword>
<dbReference type="Proteomes" id="UP000682713">
    <property type="component" value="Unassembled WGS sequence"/>
</dbReference>
<evidence type="ECO:0000256" key="5">
    <source>
        <dbReference type="ARBA" id="ARBA00022989"/>
    </source>
</evidence>
<feature type="transmembrane region" description="Helical" evidence="7">
    <location>
        <begin position="281"/>
        <end position="304"/>
    </location>
</feature>
<feature type="domain" description="ABC transmembrane type-1" evidence="8">
    <location>
        <begin position="95"/>
        <end position="300"/>
    </location>
</feature>
<feature type="transmembrane region" description="Helical" evidence="7">
    <location>
        <begin position="9"/>
        <end position="30"/>
    </location>
</feature>
<evidence type="ECO:0000313" key="9">
    <source>
        <dbReference type="EMBL" id="MBS4201293.1"/>
    </source>
</evidence>
<evidence type="ECO:0000256" key="6">
    <source>
        <dbReference type="ARBA" id="ARBA00023136"/>
    </source>
</evidence>
<evidence type="ECO:0000256" key="7">
    <source>
        <dbReference type="RuleBase" id="RU363032"/>
    </source>
</evidence>
<keyword evidence="2 7" id="KW-0813">Transport</keyword>
<proteinExistence type="inferred from homology"/>
<comment type="subcellular location">
    <subcellularLocation>
        <location evidence="1 7">Cell membrane</location>
        <topology evidence="1 7">Multi-pass membrane protein</topology>
    </subcellularLocation>
</comment>
<dbReference type="PANTHER" id="PTHR43163:SF6">
    <property type="entry name" value="DIPEPTIDE TRANSPORT SYSTEM PERMEASE PROTEIN DPPB-RELATED"/>
    <property type="match status" value="1"/>
</dbReference>
<comment type="caution">
    <text evidence="9">The sequence shown here is derived from an EMBL/GenBank/DDBJ whole genome shotgun (WGS) entry which is preliminary data.</text>
</comment>
<keyword evidence="5 7" id="KW-1133">Transmembrane helix</keyword>
<accession>A0A942TQ11</accession>
<dbReference type="PROSITE" id="PS50928">
    <property type="entry name" value="ABC_TM1"/>
    <property type="match status" value="1"/>
</dbReference>
<gene>
    <name evidence="9" type="ORF">KHA93_16780</name>
</gene>
<feature type="transmembrane region" description="Helical" evidence="7">
    <location>
        <begin position="235"/>
        <end position="261"/>
    </location>
</feature>
<dbReference type="SUPFAM" id="SSF161098">
    <property type="entry name" value="MetI-like"/>
    <property type="match status" value="1"/>
</dbReference>
<organism evidence="9 10">
    <name type="scientific">Lederbergia citrisecunda</name>
    <dbReference type="NCBI Taxonomy" id="2833583"/>
    <lineage>
        <taxon>Bacteria</taxon>
        <taxon>Bacillati</taxon>
        <taxon>Bacillota</taxon>
        <taxon>Bacilli</taxon>
        <taxon>Bacillales</taxon>
        <taxon>Bacillaceae</taxon>
        <taxon>Lederbergia</taxon>
    </lineage>
</organism>
<evidence type="ECO:0000256" key="4">
    <source>
        <dbReference type="ARBA" id="ARBA00022692"/>
    </source>
</evidence>
<evidence type="ECO:0000259" key="8">
    <source>
        <dbReference type="PROSITE" id="PS50928"/>
    </source>
</evidence>
<dbReference type="AlphaFoldDB" id="A0A942TQ11"/>
<feature type="transmembrane region" description="Helical" evidence="7">
    <location>
        <begin position="101"/>
        <end position="122"/>
    </location>
</feature>
<evidence type="ECO:0000256" key="1">
    <source>
        <dbReference type="ARBA" id="ARBA00004651"/>
    </source>
</evidence>
<dbReference type="GO" id="GO:0005886">
    <property type="term" value="C:plasma membrane"/>
    <property type="evidence" value="ECO:0007669"/>
    <property type="project" value="UniProtKB-SubCell"/>
</dbReference>
<dbReference type="Pfam" id="PF00528">
    <property type="entry name" value="BPD_transp_1"/>
    <property type="match status" value="1"/>
</dbReference>
<name>A0A942TQ11_9BACI</name>
<feature type="transmembrane region" description="Helical" evidence="7">
    <location>
        <begin position="134"/>
        <end position="162"/>
    </location>
</feature>
<evidence type="ECO:0000256" key="3">
    <source>
        <dbReference type="ARBA" id="ARBA00022475"/>
    </source>
</evidence>
<sequence length="318" mass="34656">MFSFLIRRIGLMFVILFLVSIMIFSLVNVLPGDPARLILGQEATPEALEALRVEMGLNDPLVVQYFHWISNLIQGDFGNSVKDNTAVADILIAKIPVTLQLTIMSFIIALLIALPAGIISATRKGTLWDYSGTFFALSGVSLPPFWLGILLIYIFAVTLGWLPPSGYVSMKEDFVRSLTLMILPAITIGIRLSAELTRMLRSSLLEVLHADYIRTGYAKGLLEGAVIFKHALKNALIPVITVSGLQMATFLGGAVITETIFAVPGIGQLIVKSILSRDFPVVQGAVMFMAFAVIIINFLVDIAYSILDPRIKLTGGTK</sequence>
<dbReference type="GO" id="GO:0071916">
    <property type="term" value="F:dipeptide transmembrane transporter activity"/>
    <property type="evidence" value="ECO:0007669"/>
    <property type="project" value="TreeGrafter"/>
</dbReference>
<dbReference type="InterPro" id="IPR045621">
    <property type="entry name" value="BPD_transp_1_N"/>
</dbReference>
<dbReference type="InterPro" id="IPR035906">
    <property type="entry name" value="MetI-like_sf"/>
</dbReference>
<evidence type="ECO:0000256" key="2">
    <source>
        <dbReference type="ARBA" id="ARBA00022448"/>
    </source>
</evidence>
<dbReference type="EMBL" id="JAGYPJ010000001">
    <property type="protein sequence ID" value="MBS4201293.1"/>
    <property type="molecule type" value="Genomic_DNA"/>
</dbReference>
<dbReference type="Pfam" id="PF19300">
    <property type="entry name" value="BPD_transp_1_N"/>
    <property type="match status" value="1"/>
</dbReference>
<keyword evidence="3" id="KW-1003">Cell membrane</keyword>
<evidence type="ECO:0000313" key="10">
    <source>
        <dbReference type="Proteomes" id="UP000682713"/>
    </source>
</evidence>
<dbReference type="CDD" id="cd06261">
    <property type="entry name" value="TM_PBP2"/>
    <property type="match status" value="1"/>
</dbReference>
<dbReference type="Gene3D" id="1.10.3720.10">
    <property type="entry name" value="MetI-like"/>
    <property type="match status" value="1"/>
</dbReference>
<keyword evidence="6 7" id="KW-0472">Membrane</keyword>
<comment type="similarity">
    <text evidence="7">Belongs to the binding-protein-dependent transport system permease family.</text>
</comment>
<keyword evidence="10" id="KW-1185">Reference proteome</keyword>
<dbReference type="InterPro" id="IPR000515">
    <property type="entry name" value="MetI-like"/>
</dbReference>
<dbReference type="PANTHER" id="PTHR43163">
    <property type="entry name" value="DIPEPTIDE TRANSPORT SYSTEM PERMEASE PROTEIN DPPB-RELATED"/>
    <property type="match status" value="1"/>
</dbReference>
<protein>
    <submittedName>
        <fullName evidence="9">ABC transporter permease</fullName>
    </submittedName>
</protein>